<accession>A0ABM4A1P7</accession>
<protein>
    <submittedName>
        <fullName evidence="2">Secreted RxLR effector protein 161-like</fullName>
    </submittedName>
</protein>
<dbReference type="InterPro" id="IPR043502">
    <property type="entry name" value="DNA/RNA_pol_sf"/>
</dbReference>
<dbReference type="CDD" id="cd09272">
    <property type="entry name" value="RNase_HI_RT_Ty1"/>
    <property type="match status" value="1"/>
</dbReference>
<dbReference type="Gene3D" id="3.30.420.10">
    <property type="entry name" value="Ribonuclease H-like superfamily/Ribonuclease H"/>
    <property type="match status" value="1"/>
</dbReference>
<reference evidence="2" key="1">
    <citation type="submission" date="2025-08" db="UniProtKB">
        <authorList>
            <consortium name="RefSeq"/>
        </authorList>
    </citation>
    <scope>IDENTIFICATION</scope>
    <source>
        <tissue evidence="2">Seedling</tissue>
    </source>
</reference>
<dbReference type="Proteomes" id="UP001652623">
    <property type="component" value="Chromosome 1"/>
</dbReference>
<proteinExistence type="predicted"/>
<sequence length="248" mass="28108">MSEAKPVSVPLGGHYKLSMEQCPSNEQEREDMITVPYSSAIGSVMYLMISTRPDLAYAVSVLNRFMSNPGRSHWDAVKWLLRYLKLTANEGLVFKGSKDGIELLGYTDANYAGDRDKRKSISAYAFTVCGNCVSWKSHLQAIVALSTTEAEYMAITDAAKEAIWIKGLLSELNMLHKAVILYSDSQSAIHLSKNPVFHERSKHIQIKYHFMRDMVERKEVKLEKANVDLREDCKEGSQSFCYNYTLED</sequence>
<dbReference type="PANTHER" id="PTHR11439">
    <property type="entry name" value="GAG-POL-RELATED RETROTRANSPOSON"/>
    <property type="match status" value="1"/>
</dbReference>
<dbReference type="InterPro" id="IPR036397">
    <property type="entry name" value="RNaseH_sf"/>
</dbReference>
<dbReference type="RefSeq" id="XP_060670663.1">
    <property type="nucleotide sequence ID" value="XM_060814680.1"/>
</dbReference>
<evidence type="ECO:0000313" key="2">
    <source>
        <dbReference type="RefSeq" id="XP_060670663.1"/>
    </source>
</evidence>
<name>A0ABM4A1P7_ZIZJJ</name>
<keyword evidence="1" id="KW-1185">Reference proteome</keyword>
<organism evidence="1 2">
    <name type="scientific">Ziziphus jujuba</name>
    <name type="common">Chinese jujube</name>
    <name type="synonym">Ziziphus sativa</name>
    <dbReference type="NCBI Taxonomy" id="326968"/>
    <lineage>
        <taxon>Eukaryota</taxon>
        <taxon>Viridiplantae</taxon>
        <taxon>Streptophyta</taxon>
        <taxon>Embryophyta</taxon>
        <taxon>Tracheophyta</taxon>
        <taxon>Spermatophyta</taxon>
        <taxon>Magnoliopsida</taxon>
        <taxon>eudicotyledons</taxon>
        <taxon>Gunneridae</taxon>
        <taxon>Pentapetalae</taxon>
        <taxon>rosids</taxon>
        <taxon>fabids</taxon>
        <taxon>Rosales</taxon>
        <taxon>Rhamnaceae</taxon>
        <taxon>Paliureae</taxon>
        <taxon>Ziziphus</taxon>
    </lineage>
</organism>
<dbReference type="GeneID" id="132800600"/>
<evidence type="ECO:0000313" key="1">
    <source>
        <dbReference type="Proteomes" id="UP001652623"/>
    </source>
</evidence>
<gene>
    <name evidence="2" type="primary">LOC132800600</name>
</gene>
<dbReference type="SUPFAM" id="SSF56672">
    <property type="entry name" value="DNA/RNA polymerases"/>
    <property type="match status" value="1"/>
</dbReference>